<sequence length="109" mass="11724">MKDRVWFVSDRSESSVWPERSRAIVFVSTVSVSSSSPTYVVSAGSSANLRNETGLNSTLVRACVCPNSFFSLSVRCRFDVISHLARLGIDDPSTSTTNPSTSSTSAPNT</sequence>
<name>A0A0C9YIN3_9AGAM</name>
<reference evidence="3" key="2">
    <citation type="submission" date="2015-01" db="EMBL/GenBank/DDBJ databases">
        <title>Evolutionary Origins and Diversification of the Mycorrhizal Mutualists.</title>
        <authorList>
            <consortium name="DOE Joint Genome Institute"/>
            <consortium name="Mycorrhizal Genomics Consortium"/>
            <person name="Kohler A."/>
            <person name="Kuo A."/>
            <person name="Nagy L.G."/>
            <person name="Floudas D."/>
            <person name="Copeland A."/>
            <person name="Barry K.W."/>
            <person name="Cichocki N."/>
            <person name="Veneault-Fourrey C."/>
            <person name="LaButti K."/>
            <person name="Lindquist E.A."/>
            <person name="Lipzen A."/>
            <person name="Lundell T."/>
            <person name="Morin E."/>
            <person name="Murat C."/>
            <person name="Riley R."/>
            <person name="Ohm R."/>
            <person name="Sun H."/>
            <person name="Tunlid A."/>
            <person name="Henrissat B."/>
            <person name="Grigoriev I.V."/>
            <person name="Hibbett D.S."/>
            <person name="Martin F."/>
        </authorList>
    </citation>
    <scope>NUCLEOTIDE SEQUENCE [LARGE SCALE GENOMIC DNA]</scope>
    <source>
        <strain evidence="3">441</strain>
    </source>
</reference>
<feature type="compositionally biased region" description="Low complexity" evidence="1">
    <location>
        <begin position="92"/>
        <end position="109"/>
    </location>
</feature>
<dbReference type="HOGENOM" id="CLU_2185003_0_0_1"/>
<keyword evidence="3" id="KW-1185">Reference proteome</keyword>
<feature type="region of interest" description="Disordered" evidence="1">
    <location>
        <begin position="89"/>
        <end position="109"/>
    </location>
</feature>
<dbReference type="Proteomes" id="UP000054018">
    <property type="component" value="Unassembled WGS sequence"/>
</dbReference>
<organism evidence="2 3">
    <name type="scientific">Pisolithus microcarpus 441</name>
    <dbReference type="NCBI Taxonomy" id="765257"/>
    <lineage>
        <taxon>Eukaryota</taxon>
        <taxon>Fungi</taxon>
        <taxon>Dikarya</taxon>
        <taxon>Basidiomycota</taxon>
        <taxon>Agaricomycotina</taxon>
        <taxon>Agaricomycetes</taxon>
        <taxon>Agaricomycetidae</taxon>
        <taxon>Boletales</taxon>
        <taxon>Sclerodermatineae</taxon>
        <taxon>Pisolithaceae</taxon>
        <taxon>Pisolithus</taxon>
    </lineage>
</organism>
<dbReference type="EMBL" id="KN833712">
    <property type="protein sequence ID" value="KIK24920.1"/>
    <property type="molecule type" value="Genomic_DNA"/>
</dbReference>
<proteinExistence type="predicted"/>
<dbReference type="AlphaFoldDB" id="A0A0C9YIN3"/>
<protein>
    <submittedName>
        <fullName evidence="2">Uncharacterized protein</fullName>
    </submittedName>
</protein>
<evidence type="ECO:0000256" key="1">
    <source>
        <dbReference type="SAM" id="MobiDB-lite"/>
    </source>
</evidence>
<gene>
    <name evidence="2" type="ORF">PISMIDRAFT_367220</name>
</gene>
<evidence type="ECO:0000313" key="2">
    <source>
        <dbReference type="EMBL" id="KIK24920.1"/>
    </source>
</evidence>
<evidence type="ECO:0000313" key="3">
    <source>
        <dbReference type="Proteomes" id="UP000054018"/>
    </source>
</evidence>
<accession>A0A0C9YIN3</accession>
<reference evidence="2 3" key="1">
    <citation type="submission" date="2014-04" db="EMBL/GenBank/DDBJ databases">
        <authorList>
            <consortium name="DOE Joint Genome Institute"/>
            <person name="Kuo A."/>
            <person name="Kohler A."/>
            <person name="Costa M.D."/>
            <person name="Nagy L.G."/>
            <person name="Floudas D."/>
            <person name="Copeland A."/>
            <person name="Barry K.W."/>
            <person name="Cichocki N."/>
            <person name="Veneault-Fourrey C."/>
            <person name="LaButti K."/>
            <person name="Lindquist E.A."/>
            <person name="Lipzen A."/>
            <person name="Lundell T."/>
            <person name="Morin E."/>
            <person name="Murat C."/>
            <person name="Sun H."/>
            <person name="Tunlid A."/>
            <person name="Henrissat B."/>
            <person name="Grigoriev I.V."/>
            <person name="Hibbett D.S."/>
            <person name="Martin F."/>
            <person name="Nordberg H.P."/>
            <person name="Cantor M.N."/>
            <person name="Hua S.X."/>
        </authorList>
    </citation>
    <scope>NUCLEOTIDE SEQUENCE [LARGE SCALE GENOMIC DNA]</scope>
    <source>
        <strain evidence="2 3">441</strain>
    </source>
</reference>